<comment type="pathway">
    <text evidence="2">Amino-acid biosynthesis; L-methionine biosynthesis via de novo pathway; L-homoserine from L-aspartate: step 3/3.</text>
</comment>
<feature type="binding site" evidence="12">
    <location>
        <position position="188"/>
    </location>
    <ligand>
        <name>L-homoserine</name>
        <dbReference type="ChEBI" id="CHEBI:57476"/>
    </ligand>
</feature>
<keyword evidence="10" id="KW-0486">Methionine biosynthesis</keyword>
<evidence type="ECO:0000259" key="14">
    <source>
        <dbReference type="PROSITE" id="PS51671"/>
    </source>
</evidence>
<feature type="active site" description="Proton donor" evidence="11">
    <location>
        <position position="203"/>
    </location>
</feature>
<dbReference type="SUPFAM" id="SSF55021">
    <property type="entry name" value="ACT-like"/>
    <property type="match status" value="1"/>
</dbReference>
<organism evidence="15 16">
    <name type="scientific">Hyphomonas oceanitis SCH89</name>
    <dbReference type="NCBI Taxonomy" id="1280953"/>
    <lineage>
        <taxon>Bacteria</taxon>
        <taxon>Pseudomonadati</taxon>
        <taxon>Pseudomonadota</taxon>
        <taxon>Alphaproteobacteria</taxon>
        <taxon>Hyphomonadales</taxon>
        <taxon>Hyphomonadaceae</taxon>
        <taxon>Hyphomonas</taxon>
    </lineage>
</organism>
<dbReference type="GO" id="GO:0009086">
    <property type="term" value="P:methionine biosynthetic process"/>
    <property type="evidence" value="ECO:0007669"/>
    <property type="project" value="UniProtKB-KW"/>
</dbReference>
<dbReference type="InterPro" id="IPR005106">
    <property type="entry name" value="Asp/hSer_DH_NAD-bd"/>
</dbReference>
<dbReference type="NCBIfam" id="NF004976">
    <property type="entry name" value="PRK06349.1"/>
    <property type="match status" value="1"/>
</dbReference>
<evidence type="ECO:0000256" key="8">
    <source>
        <dbReference type="ARBA" id="ARBA00022857"/>
    </source>
</evidence>
<dbReference type="CDD" id="cd04881">
    <property type="entry name" value="ACT_HSDH-Hom"/>
    <property type="match status" value="1"/>
</dbReference>
<dbReference type="GO" id="GO:0009088">
    <property type="term" value="P:threonine biosynthetic process"/>
    <property type="evidence" value="ECO:0007669"/>
    <property type="project" value="UniProtKB-UniPathway"/>
</dbReference>
<dbReference type="InterPro" id="IPR019811">
    <property type="entry name" value="HDH_CS"/>
</dbReference>
<evidence type="ECO:0000256" key="11">
    <source>
        <dbReference type="PIRSR" id="PIRSR000098-1"/>
    </source>
</evidence>
<feature type="binding site" evidence="12">
    <location>
        <begin position="9"/>
        <end position="16"/>
    </location>
    <ligand>
        <name>NADP(+)</name>
        <dbReference type="ChEBI" id="CHEBI:58349"/>
    </ligand>
</feature>
<dbReference type="Pfam" id="PF01842">
    <property type="entry name" value="ACT"/>
    <property type="match status" value="1"/>
</dbReference>
<evidence type="ECO:0000313" key="15">
    <source>
        <dbReference type="EMBL" id="KDA02972.1"/>
    </source>
</evidence>
<dbReference type="UniPathway" id="UPA00050">
    <property type="reaction ID" value="UER00063"/>
</dbReference>
<reference evidence="15 16" key="1">
    <citation type="journal article" date="2014" name="Antonie Van Leeuwenhoek">
        <title>Hyphomonas beringensis sp. nov. and Hyphomonas chukchiensis sp. nov., isolated from surface seawater of the Bering Sea and Chukchi Sea.</title>
        <authorList>
            <person name="Li C."/>
            <person name="Lai Q."/>
            <person name="Li G."/>
            <person name="Dong C."/>
            <person name="Wang J."/>
            <person name="Liao Y."/>
            <person name="Shao Z."/>
        </authorList>
    </citation>
    <scope>NUCLEOTIDE SEQUENCE [LARGE SCALE GENOMIC DNA]</scope>
    <source>
        <strain evidence="15 16">SCH89</strain>
    </source>
</reference>
<dbReference type="PANTHER" id="PTHR43331:SF1">
    <property type="entry name" value="HOMOSERINE DEHYDROGENASE"/>
    <property type="match status" value="1"/>
</dbReference>
<dbReference type="InterPro" id="IPR002912">
    <property type="entry name" value="ACT_dom"/>
</dbReference>
<evidence type="ECO:0000256" key="2">
    <source>
        <dbReference type="ARBA" id="ARBA00005062"/>
    </source>
</evidence>
<dbReference type="OrthoDB" id="9808167at2"/>
<dbReference type="PROSITE" id="PS01042">
    <property type="entry name" value="HOMOSER_DHGENASE"/>
    <property type="match status" value="1"/>
</dbReference>
<keyword evidence="9" id="KW-0560">Oxidoreductase</keyword>
<dbReference type="Pfam" id="PF03447">
    <property type="entry name" value="NAD_binding_3"/>
    <property type="match status" value="1"/>
</dbReference>
<sequence length="427" mass="44652">MGPLKIGIAGLGHVGCGLIELVERQDKLRLPGVVEITGVSARSQSRNRPVDTDKYRWFDDAATLAEDPDVDVFVELIGGSDGPAKFAVESALKAGKHVITANKALMAKHGMALAALAEEKGVDLLFEAAVAGGIPVVRVLRDSLAGVEIKRVAGILNGTCNYLTTSMLETGRSYDEVLEEAQKLGYAEADPTLDVSGMDAAHKAAILSAIAFSADLDFSKVKVSGVDGIDLLDLKLADRLGLRIKLIAEGLLTEDGVVCRVEPMALSANHPLARVNGSLNTVRIEGDPVGAITLTGPGAGAGPTASAVMGDVAKLFRPAIRPAFGRAEHHVARPFVAAMGDETSAFFLRVRLADQPGALAALTEALAAEGVSVNQLLQDSADDSGASPVAIVTHRCPRSHMQAALTRLGKLTMLIDAPRLIRIETAS</sequence>
<proteinExistence type="inferred from homology"/>
<dbReference type="EC" id="1.1.1.3" evidence="4"/>
<dbReference type="eggNOG" id="COG0460">
    <property type="taxonomic scope" value="Bacteria"/>
</dbReference>
<dbReference type="PROSITE" id="PS51671">
    <property type="entry name" value="ACT"/>
    <property type="match status" value="1"/>
</dbReference>
<evidence type="ECO:0000256" key="4">
    <source>
        <dbReference type="ARBA" id="ARBA00013213"/>
    </source>
</evidence>
<evidence type="ECO:0000256" key="10">
    <source>
        <dbReference type="ARBA" id="ARBA00023167"/>
    </source>
</evidence>
<evidence type="ECO:0000256" key="6">
    <source>
        <dbReference type="ARBA" id="ARBA00022605"/>
    </source>
</evidence>
<gene>
    <name evidence="15" type="ORF">HOC_07344</name>
</gene>
<keyword evidence="6" id="KW-0028">Amino-acid biosynthesis</keyword>
<dbReference type="SUPFAM" id="SSF55347">
    <property type="entry name" value="Glyceraldehyde-3-phosphate dehydrogenase-like, C-terminal domain"/>
    <property type="match status" value="1"/>
</dbReference>
<dbReference type="STRING" id="1280953.HOC_07344"/>
<dbReference type="InterPro" id="IPR001342">
    <property type="entry name" value="HDH_cat"/>
</dbReference>
<dbReference type="Gene3D" id="3.30.70.260">
    <property type="match status" value="1"/>
</dbReference>
<keyword evidence="16" id="KW-1185">Reference proteome</keyword>
<name>A0A059G814_9PROT</name>
<evidence type="ECO:0000256" key="7">
    <source>
        <dbReference type="ARBA" id="ARBA00022697"/>
    </source>
</evidence>
<dbReference type="Gene3D" id="3.40.50.720">
    <property type="entry name" value="NAD(P)-binding Rossmann-like Domain"/>
    <property type="match status" value="1"/>
</dbReference>
<accession>A0A059G814</accession>
<keyword evidence="7" id="KW-0791">Threonine biosynthesis</keyword>
<evidence type="ECO:0000256" key="1">
    <source>
        <dbReference type="ARBA" id="ARBA00005056"/>
    </source>
</evidence>
<evidence type="ECO:0000256" key="9">
    <source>
        <dbReference type="ARBA" id="ARBA00023002"/>
    </source>
</evidence>
<dbReference type="FunFam" id="3.30.360.10:FF:000005">
    <property type="entry name" value="Homoserine dehydrogenase"/>
    <property type="match status" value="1"/>
</dbReference>
<dbReference type="EMBL" id="ARYL01000009">
    <property type="protein sequence ID" value="KDA02972.1"/>
    <property type="molecule type" value="Genomic_DNA"/>
</dbReference>
<feature type="binding site" evidence="12">
    <location>
        <position position="103"/>
    </location>
    <ligand>
        <name>NADPH</name>
        <dbReference type="ChEBI" id="CHEBI:57783"/>
    </ligand>
</feature>
<evidence type="ECO:0000256" key="12">
    <source>
        <dbReference type="PIRSR" id="PIRSR000098-2"/>
    </source>
</evidence>
<evidence type="ECO:0000256" key="3">
    <source>
        <dbReference type="ARBA" id="ARBA00006753"/>
    </source>
</evidence>
<evidence type="ECO:0000256" key="13">
    <source>
        <dbReference type="RuleBase" id="RU004171"/>
    </source>
</evidence>
<dbReference type="SUPFAM" id="SSF51735">
    <property type="entry name" value="NAD(P)-binding Rossmann-fold domains"/>
    <property type="match status" value="1"/>
</dbReference>
<dbReference type="PANTHER" id="PTHR43331">
    <property type="entry name" value="HOMOSERINE DEHYDROGENASE"/>
    <property type="match status" value="1"/>
</dbReference>
<dbReference type="Proteomes" id="UP000024942">
    <property type="component" value="Unassembled WGS sequence"/>
</dbReference>
<evidence type="ECO:0000313" key="16">
    <source>
        <dbReference type="Proteomes" id="UP000024942"/>
    </source>
</evidence>
<comment type="pathway">
    <text evidence="1">Amino-acid biosynthesis; L-threonine biosynthesis; L-threonine from L-aspartate: step 3/5.</text>
</comment>
<dbReference type="InterPro" id="IPR016204">
    <property type="entry name" value="HDH"/>
</dbReference>
<dbReference type="PIRSF" id="PIRSF000098">
    <property type="entry name" value="Homoser_dehydrog"/>
    <property type="match status" value="1"/>
</dbReference>
<comment type="caution">
    <text evidence="15">The sequence shown here is derived from an EMBL/GenBank/DDBJ whole genome shotgun (WGS) entry which is preliminary data.</text>
</comment>
<dbReference type="Pfam" id="PF00742">
    <property type="entry name" value="Homoserine_dh"/>
    <property type="match status" value="1"/>
</dbReference>
<dbReference type="RefSeq" id="WP_051624623.1">
    <property type="nucleotide sequence ID" value="NZ_ARYL01000009.1"/>
</dbReference>
<dbReference type="InterPro" id="IPR036291">
    <property type="entry name" value="NAD(P)-bd_dom_sf"/>
</dbReference>
<dbReference type="AlphaFoldDB" id="A0A059G814"/>
<dbReference type="PATRIC" id="fig|1280953.3.peg.1489"/>
<keyword evidence="8 12" id="KW-0521">NADP</keyword>
<dbReference type="GO" id="GO:0050661">
    <property type="term" value="F:NADP binding"/>
    <property type="evidence" value="ECO:0007669"/>
    <property type="project" value="InterPro"/>
</dbReference>
<dbReference type="InterPro" id="IPR045865">
    <property type="entry name" value="ACT-like_dom_sf"/>
</dbReference>
<dbReference type="Gene3D" id="3.30.360.10">
    <property type="entry name" value="Dihydrodipicolinate Reductase, domain 2"/>
    <property type="match status" value="1"/>
</dbReference>
<dbReference type="GO" id="GO:0004412">
    <property type="term" value="F:homoserine dehydrogenase activity"/>
    <property type="evidence" value="ECO:0007669"/>
    <property type="project" value="UniProtKB-EC"/>
</dbReference>
<feature type="domain" description="ACT" evidence="14">
    <location>
        <begin position="347"/>
        <end position="422"/>
    </location>
</feature>
<dbReference type="UniPathway" id="UPA00051">
    <property type="reaction ID" value="UER00465"/>
</dbReference>
<comment type="similarity">
    <text evidence="3 13">Belongs to the homoserine dehydrogenase family.</text>
</comment>
<protein>
    <recommendedName>
        <fullName evidence="5">Homoserine dehydrogenase</fullName>
        <ecNumber evidence="4">1.1.1.3</ecNumber>
    </recommendedName>
</protein>
<evidence type="ECO:0000256" key="5">
    <source>
        <dbReference type="ARBA" id="ARBA00013376"/>
    </source>
</evidence>